<feature type="transmembrane region" description="Helical" evidence="8">
    <location>
        <begin position="119"/>
        <end position="138"/>
    </location>
</feature>
<sequence>MNVALIMIFGCLLISLYLGIKARKGKNMNLEEWAVGGRGFGTIFTFFLGAGESFTTFTFLGASGWAYSKGAPSYYILAYLSLAYILAYFILPKIWQYGKKHNLVSHPDLFVSKYKSKSLGVLVALVGMLPTIAYIVLQFKGLGIIVSATSYGKISPDLAIWISVISVTIYVMISGIHGSAWTAVMKDILVLSLVVFIGIYMPFHYYGGIHPMFQAVSEAKPDFFTFPEKGLNLTWYISTVFLTVIGYYMFPHTFGPIYSAKSGNALRRNAVITPLYTLMLLFILFVGFTAVLQIPGLEGAAGDLALLKLVTKTFDPWFVGLIGAAGLLTALVPGSVLLMTGATILTKNVYTVFFPNTTDEKLLIKTKLLVPVLSAIGLYFALDKGNSLVTLSLMAFNLATQFFPPLVAAFFKNSVVTKHGAFTGIIVGVGIVAYVTITKTSMATLFPFMPSFIQDLNIGFIALVINAISMVIVSIISQAVVNVKDKSETI</sequence>
<comment type="caution">
    <text evidence="9">The sequence shown here is derived from an EMBL/GenBank/DDBJ whole genome shotgun (WGS) entry which is preliminary data.</text>
</comment>
<evidence type="ECO:0000313" key="10">
    <source>
        <dbReference type="Proteomes" id="UP000295132"/>
    </source>
</evidence>
<dbReference type="Proteomes" id="UP000295132">
    <property type="component" value="Unassembled WGS sequence"/>
</dbReference>
<accession>A0A4R5VZX9</accession>
<dbReference type="EMBL" id="SMYO01000002">
    <property type="protein sequence ID" value="TDK64147.1"/>
    <property type="molecule type" value="Genomic_DNA"/>
</dbReference>
<evidence type="ECO:0000256" key="1">
    <source>
        <dbReference type="ARBA" id="ARBA00004141"/>
    </source>
</evidence>
<feature type="transmembrane region" description="Helical" evidence="8">
    <location>
        <begin position="6"/>
        <end position="22"/>
    </location>
</feature>
<evidence type="ECO:0000256" key="2">
    <source>
        <dbReference type="ARBA" id="ARBA00006434"/>
    </source>
</evidence>
<protein>
    <submittedName>
        <fullName evidence="9">Sodium:solute symporter family protein</fullName>
    </submittedName>
</protein>
<dbReference type="Pfam" id="PF00474">
    <property type="entry name" value="SSF"/>
    <property type="match status" value="1"/>
</dbReference>
<dbReference type="RefSeq" id="WP_133333087.1">
    <property type="nucleotide sequence ID" value="NZ_SMYO01000002.1"/>
</dbReference>
<feature type="transmembrane region" description="Helical" evidence="8">
    <location>
        <begin position="317"/>
        <end position="341"/>
    </location>
</feature>
<evidence type="ECO:0000256" key="5">
    <source>
        <dbReference type="ARBA" id="ARBA00022989"/>
    </source>
</evidence>
<feature type="transmembrane region" description="Helical" evidence="8">
    <location>
        <begin position="43"/>
        <end position="67"/>
    </location>
</feature>
<keyword evidence="6 8" id="KW-0472">Membrane</keyword>
<dbReference type="InterPro" id="IPR038377">
    <property type="entry name" value="Na/Glc_symporter_sf"/>
</dbReference>
<dbReference type="GO" id="GO:0005886">
    <property type="term" value="C:plasma membrane"/>
    <property type="evidence" value="ECO:0007669"/>
    <property type="project" value="TreeGrafter"/>
</dbReference>
<name>A0A4R5VZX9_9BACI</name>
<comment type="subcellular location">
    <subcellularLocation>
        <location evidence="1">Membrane</location>
        <topology evidence="1">Multi-pass membrane protein</topology>
    </subcellularLocation>
</comment>
<feature type="transmembrane region" description="Helical" evidence="8">
    <location>
        <begin position="388"/>
        <end position="411"/>
    </location>
</feature>
<organism evidence="9 10">
    <name type="scientific">Bacillus salipaludis</name>
    <dbReference type="NCBI Taxonomy" id="2547811"/>
    <lineage>
        <taxon>Bacteria</taxon>
        <taxon>Bacillati</taxon>
        <taxon>Bacillota</taxon>
        <taxon>Bacilli</taxon>
        <taxon>Bacillales</taxon>
        <taxon>Bacillaceae</taxon>
        <taxon>Bacillus</taxon>
    </lineage>
</organism>
<dbReference type="PANTHER" id="PTHR48086">
    <property type="entry name" value="SODIUM/PROLINE SYMPORTER-RELATED"/>
    <property type="match status" value="1"/>
</dbReference>
<dbReference type="CDD" id="cd10322">
    <property type="entry name" value="SLC5sbd"/>
    <property type="match status" value="1"/>
</dbReference>
<dbReference type="InterPro" id="IPR050277">
    <property type="entry name" value="Sodium:Solute_Symporter"/>
</dbReference>
<proteinExistence type="inferred from homology"/>
<dbReference type="InterPro" id="IPR001734">
    <property type="entry name" value="Na/solute_symporter"/>
</dbReference>
<feature type="transmembrane region" description="Helical" evidence="8">
    <location>
        <begin position="188"/>
        <end position="207"/>
    </location>
</feature>
<dbReference type="GO" id="GO:0022857">
    <property type="term" value="F:transmembrane transporter activity"/>
    <property type="evidence" value="ECO:0007669"/>
    <property type="project" value="InterPro"/>
</dbReference>
<evidence type="ECO:0000256" key="6">
    <source>
        <dbReference type="ARBA" id="ARBA00023136"/>
    </source>
</evidence>
<dbReference type="Gene3D" id="1.20.1730.10">
    <property type="entry name" value="Sodium/glucose cotransporter"/>
    <property type="match status" value="1"/>
</dbReference>
<keyword evidence="3" id="KW-0813">Transport</keyword>
<feature type="transmembrane region" description="Helical" evidence="8">
    <location>
        <begin position="457"/>
        <end position="481"/>
    </location>
</feature>
<evidence type="ECO:0000256" key="8">
    <source>
        <dbReference type="SAM" id="Phobius"/>
    </source>
</evidence>
<gene>
    <name evidence="9" type="ORF">E2K98_04600</name>
</gene>
<dbReference type="PANTHER" id="PTHR48086:SF8">
    <property type="entry name" value="MONOCARBOXYLIC ACID PERMEASE"/>
    <property type="match status" value="1"/>
</dbReference>
<keyword evidence="4 8" id="KW-0812">Transmembrane</keyword>
<evidence type="ECO:0000256" key="7">
    <source>
        <dbReference type="RuleBase" id="RU362091"/>
    </source>
</evidence>
<evidence type="ECO:0000256" key="4">
    <source>
        <dbReference type="ARBA" id="ARBA00022692"/>
    </source>
</evidence>
<feature type="transmembrane region" description="Helical" evidence="8">
    <location>
        <begin position="158"/>
        <end position="176"/>
    </location>
</feature>
<keyword evidence="5 8" id="KW-1133">Transmembrane helix</keyword>
<feature type="transmembrane region" description="Helical" evidence="8">
    <location>
        <begin position="420"/>
        <end position="437"/>
    </location>
</feature>
<feature type="transmembrane region" description="Helical" evidence="8">
    <location>
        <begin position="233"/>
        <end position="250"/>
    </location>
</feature>
<evidence type="ECO:0000313" key="9">
    <source>
        <dbReference type="EMBL" id="TDK64147.1"/>
    </source>
</evidence>
<comment type="similarity">
    <text evidence="2 7">Belongs to the sodium:solute symporter (SSF) (TC 2.A.21) family.</text>
</comment>
<feature type="transmembrane region" description="Helical" evidence="8">
    <location>
        <begin position="271"/>
        <end position="297"/>
    </location>
</feature>
<evidence type="ECO:0000256" key="3">
    <source>
        <dbReference type="ARBA" id="ARBA00022448"/>
    </source>
</evidence>
<dbReference type="AlphaFoldDB" id="A0A4R5VZX9"/>
<reference evidence="9 10" key="1">
    <citation type="submission" date="2019-03" db="EMBL/GenBank/DDBJ databases">
        <title>Bacillus niacini sp. nov. a Nicotinate-Metabolizing Mesophile Isolated from Soil.</title>
        <authorList>
            <person name="Zhang G."/>
        </authorList>
    </citation>
    <scope>NUCLEOTIDE SEQUENCE [LARGE SCALE GENOMIC DNA]</scope>
    <source>
        <strain evidence="9 10">WN066</strain>
    </source>
</reference>
<feature type="transmembrane region" description="Helical" evidence="8">
    <location>
        <begin position="73"/>
        <end position="91"/>
    </location>
</feature>
<dbReference type="PROSITE" id="PS50283">
    <property type="entry name" value="NA_SOLUT_SYMP_3"/>
    <property type="match status" value="1"/>
</dbReference>